<organism evidence="3 4">
    <name type="scientific">Colobus angolensis palliatus</name>
    <name type="common">Peters' Angolan colobus</name>
    <dbReference type="NCBI Taxonomy" id="336983"/>
    <lineage>
        <taxon>Eukaryota</taxon>
        <taxon>Metazoa</taxon>
        <taxon>Chordata</taxon>
        <taxon>Craniata</taxon>
        <taxon>Vertebrata</taxon>
        <taxon>Euteleostomi</taxon>
        <taxon>Mammalia</taxon>
        <taxon>Eutheria</taxon>
        <taxon>Euarchontoglires</taxon>
        <taxon>Primates</taxon>
        <taxon>Haplorrhini</taxon>
        <taxon>Catarrhini</taxon>
        <taxon>Cercopithecidae</taxon>
        <taxon>Colobinae</taxon>
        <taxon>Colobus</taxon>
    </lineage>
</organism>
<accession>A0A2K5IDX2</accession>
<dbReference type="Proteomes" id="UP000233080">
    <property type="component" value="Unassembled WGS sequence"/>
</dbReference>
<feature type="compositionally biased region" description="Acidic residues" evidence="2">
    <location>
        <begin position="124"/>
        <end position="142"/>
    </location>
</feature>
<dbReference type="InterPro" id="IPR010007">
    <property type="entry name" value="SPAN-X_fam"/>
</dbReference>
<feature type="region of interest" description="Disordered" evidence="2">
    <location>
        <begin position="1"/>
        <end position="40"/>
    </location>
</feature>
<keyword evidence="4" id="KW-1185">Reference proteome</keyword>
<evidence type="ECO:0000256" key="1">
    <source>
        <dbReference type="ARBA" id="ARBA00006323"/>
    </source>
</evidence>
<evidence type="ECO:0000313" key="3">
    <source>
        <dbReference type="Ensembl" id="ENSCANP00000014844.1"/>
    </source>
</evidence>
<reference evidence="3" key="2">
    <citation type="submission" date="2025-09" db="UniProtKB">
        <authorList>
            <consortium name="Ensembl"/>
        </authorList>
    </citation>
    <scope>IDENTIFICATION</scope>
</reference>
<name>A0A2K5IDX2_COLAP</name>
<reference evidence="3" key="1">
    <citation type="submission" date="2025-08" db="UniProtKB">
        <authorList>
            <consortium name="Ensembl"/>
        </authorList>
    </citation>
    <scope>IDENTIFICATION</scope>
</reference>
<dbReference type="OrthoDB" id="10387074at2759"/>
<protein>
    <submittedName>
        <fullName evidence="3">Uncharacterized protein</fullName>
    </submittedName>
</protein>
<proteinExistence type="inferred from homology"/>
<feature type="compositionally biased region" description="Polar residues" evidence="2">
    <location>
        <begin position="64"/>
        <end position="80"/>
    </location>
</feature>
<feature type="compositionally biased region" description="Basic and acidic residues" evidence="2">
    <location>
        <begin position="143"/>
        <end position="154"/>
    </location>
</feature>
<dbReference type="AlphaFoldDB" id="A0A2K5IDX2"/>
<sequence length="154" mass="17720">MEQPTSSTNREKMKGPCESNNNKNDEMQEAPNRLLAPKQSFQKAKTVEFLTIIVYYYRKGKKINSNQLQNDQSQENSINPVQEEEEEDQDSSELSSQEDEDLYSSEISSQEDEDLYSSEGSSQEYEELYSSEISSQEDEDPDLSERSSQEGEED</sequence>
<feature type="compositionally biased region" description="Acidic residues" evidence="2">
    <location>
        <begin position="82"/>
        <end position="116"/>
    </location>
</feature>
<dbReference type="Ensembl" id="ENSCANT00000037775.1">
    <property type="protein sequence ID" value="ENSCANP00000014844.1"/>
    <property type="gene ID" value="ENSCANG00000030875.1"/>
</dbReference>
<dbReference type="RefSeq" id="XP_011817626.1">
    <property type="nucleotide sequence ID" value="XM_011962236.1"/>
</dbReference>
<dbReference type="OMA" id="IIVHYYR"/>
<comment type="similarity">
    <text evidence="1">Belongs to the SPAN-X family.</text>
</comment>
<evidence type="ECO:0000313" key="4">
    <source>
        <dbReference type="Proteomes" id="UP000233080"/>
    </source>
</evidence>
<dbReference type="Pfam" id="PF07458">
    <property type="entry name" value="SPAN-X"/>
    <property type="match status" value="1"/>
</dbReference>
<dbReference type="GeneID" id="105526290"/>
<feature type="region of interest" description="Disordered" evidence="2">
    <location>
        <begin position="64"/>
        <end position="154"/>
    </location>
</feature>
<evidence type="ECO:0000256" key="2">
    <source>
        <dbReference type="SAM" id="MobiDB-lite"/>
    </source>
</evidence>
<dbReference type="KEGG" id="cang:105526290"/>